<dbReference type="Proteomes" id="UP000324222">
    <property type="component" value="Unassembled WGS sequence"/>
</dbReference>
<evidence type="ECO:0000313" key="2">
    <source>
        <dbReference type="Proteomes" id="UP000324222"/>
    </source>
</evidence>
<gene>
    <name evidence="1" type="ORF">E2C01_048450</name>
</gene>
<name>A0A5B7GA91_PORTR</name>
<proteinExistence type="predicted"/>
<dbReference type="OrthoDB" id="6270916at2759"/>
<sequence length="93" mass="10068">MHVSNSGIDWCYGATAPAVVSAPYAVGCLDALVALGHGVPRYPDAQGCRDGSILVTLMLKWYERCAARQEWEQEVCVGVGVFDYATSRDRCPS</sequence>
<dbReference type="EMBL" id="VSRR010012427">
    <property type="protein sequence ID" value="MPC54529.1"/>
    <property type="molecule type" value="Genomic_DNA"/>
</dbReference>
<protein>
    <submittedName>
        <fullName evidence="1">Uncharacterized protein</fullName>
    </submittedName>
</protein>
<comment type="caution">
    <text evidence="1">The sequence shown here is derived from an EMBL/GenBank/DDBJ whole genome shotgun (WGS) entry which is preliminary data.</text>
</comment>
<keyword evidence="2" id="KW-1185">Reference proteome</keyword>
<accession>A0A5B7GA91</accession>
<organism evidence="1 2">
    <name type="scientific">Portunus trituberculatus</name>
    <name type="common">Swimming crab</name>
    <name type="synonym">Neptunus trituberculatus</name>
    <dbReference type="NCBI Taxonomy" id="210409"/>
    <lineage>
        <taxon>Eukaryota</taxon>
        <taxon>Metazoa</taxon>
        <taxon>Ecdysozoa</taxon>
        <taxon>Arthropoda</taxon>
        <taxon>Crustacea</taxon>
        <taxon>Multicrustacea</taxon>
        <taxon>Malacostraca</taxon>
        <taxon>Eumalacostraca</taxon>
        <taxon>Eucarida</taxon>
        <taxon>Decapoda</taxon>
        <taxon>Pleocyemata</taxon>
        <taxon>Brachyura</taxon>
        <taxon>Eubrachyura</taxon>
        <taxon>Portunoidea</taxon>
        <taxon>Portunidae</taxon>
        <taxon>Portuninae</taxon>
        <taxon>Portunus</taxon>
    </lineage>
</organism>
<dbReference type="AlphaFoldDB" id="A0A5B7GA91"/>
<reference evidence="1 2" key="1">
    <citation type="submission" date="2019-05" db="EMBL/GenBank/DDBJ databases">
        <title>Another draft genome of Portunus trituberculatus and its Hox gene families provides insights of decapod evolution.</title>
        <authorList>
            <person name="Jeong J.-H."/>
            <person name="Song I."/>
            <person name="Kim S."/>
            <person name="Choi T."/>
            <person name="Kim D."/>
            <person name="Ryu S."/>
            <person name="Kim W."/>
        </authorList>
    </citation>
    <scope>NUCLEOTIDE SEQUENCE [LARGE SCALE GENOMIC DNA]</scope>
    <source>
        <tissue evidence="1">Muscle</tissue>
    </source>
</reference>
<evidence type="ECO:0000313" key="1">
    <source>
        <dbReference type="EMBL" id="MPC54529.1"/>
    </source>
</evidence>